<feature type="transmembrane region" description="Helical" evidence="2">
    <location>
        <begin position="481"/>
        <end position="503"/>
    </location>
</feature>
<feature type="transmembrane region" description="Helical" evidence="2">
    <location>
        <begin position="20"/>
        <end position="37"/>
    </location>
</feature>
<dbReference type="GO" id="GO:0004713">
    <property type="term" value="F:protein tyrosine kinase activity"/>
    <property type="evidence" value="ECO:0007669"/>
    <property type="project" value="TreeGrafter"/>
</dbReference>
<keyword evidence="2" id="KW-0472">Membrane</keyword>
<reference evidence="3 4" key="1">
    <citation type="submission" date="2019-01" db="EMBL/GenBank/DDBJ databases">
        <title>Sphingomonas mucosissima sp. nov. and Sphingomonas desiccabilis sp. nov., from biological soil crusts in the Colorado Plateau, USA.</title>
        <authorList>
            <person name="Zhu D."/>
        </authorList>
    </citation>
    <scope>NUCLEOTIDE SEQUENCE [LARGE SCALE GENOMIC DNA]</scope>
    <source>
        <strain evidence="3 4">CP1D</strain>
    </source>
</reference>
<organism evidence="3 4">
    <name type="scientific">Sphingomonas desiccabilis</name>
    <dbReference type="NCBI Taxonomy" id="429134"/>
    <lineage>
        <taxon>Bacteria</taxon>
        <taxon>Pseudomonadati</taxon>
        <taxon>Pseudomonadota</taxon>
        <taxon>Alphaproteobacteria</taxon>
        <taxon>Sphingomonadales</taxon>
        <taxon>Sphingomonadaceae</taxon>
        <taxon>Sphingomonas</taxon>
    </lineage>
</organism>
<dbReference type="PANTHER" id="PTHR32309">
    <property type="entry name" value="TYROSINE-PROTEIN KINASE"/>
    <property type="match status" value="1"/>
</dbReference>
<keyword evidence="2" id="KW-1133">Transmembrane helix</keyword>
<gene>
    <name evidence="3" type="ORF">EO081_04460</name>
</gene>
<dbReference type="AlphaFoldDB" id="A0A4Q2J0U2"/>
<feature type="transmembrane region" description="Helical" evidence="2">
    <location>
        <begin position="418"/>
        <end position="438"/>
    </location>
</feature>
<dbReference type="OrthoDB" id="9795292at2"/>
<dbReference type="RefSeq" id="WP_129340694.1">
    <property type="nucleotide sequence ID" value="NZ_JACIDD010000001.1"/>
</dbReference>
<dbReference type="PANTHER" id="PTHR32309:SF13">
    <property type="entry name" value="FERRIC ENTEROBACTIN TRANSPORT PROTEIN FEPE"/>
    <property type="match status" value="1"/>
</dbReference>
<dbReference type="GO" id="GO:0005886">
    <property type="term" value="C:plasma membrane"/>
    <property type="evidence" value="ECO:0007669"/>
    <property type="project" value="TreeGrafter"/>
</dbReference>
<keyword evidence="1" id="KW-0175">Coiled coil</keyword>
<proteinExistence type="predicted"/>
<evidence type="ECO:0000256" key="1">
    <source>
        <dbReference type="SAM" id="Coils"/>
    </source>
</evidence>
<comment type="caution">
    <text evidence="3">The sequence shown here is derived from an EMBL/GenBank/DDBJ whole genome shotgun (WGS) entry which is preliminary data.</text>
</comment>
<keyword evidence="4" id="KW-1185">Reference proteome</keyword>
<evidence type="ECO:0000313" key="4">
    <source>
        <dbReference type="Proteomes" id="UP000292347"/>
    </source>
</evidence>
<evidence type="ECO:0000256" key="2">
    <source>
        <dbReference type="SAM" id="Phobius"/>
    </source>
</evidence>
<name>A0A4Q2J0U2_9SPHN</name>
<dbReference type="InterPro" id="IPR050445">
    <property type="entry name" value="Bact_polysacc_biosynth/exp"/>
</dbReference>
<protein>
    <submittedName>
        <fullName evidence="3">Chain-length determining protein</fullName>
    </submittedName>
</protein>
<accession>A0A4Q2J0U2</accession>
<feature type="coiled-coil region" evidence="1">
    <location>
        <begin position="329"/>
        <end position="387"/>
    </location>
</feature>
<evidence type="ECO:0000313" key="3">
    <source>
        <dbReference type="EMBL" id="RXZ34912.1"/>
    </source>
</evidence>
<keyword evidence="2" id="KW-0812">Transmembrane</keyword>
<dbReference type="EMBL" id="SDPT01000001">
    <property type="protein sequence ID" value="RXZ34912.1"/>
    <property type="molecule type" value="Genomic_DNA"/>
</dbReference>
<feature type="coiled-coil region" evidence="1">
    <location>
        <begin position="167"/>
        <end position="229"/>
    </location>
</feature>
<dbReference type="InterPro" id="IPR014345">
    <property type="entry name" value="XrtA_polysacc_chain"/>
</dbReference>
<sequence>MEGLFDELRVAAHLVWLRRWVALGVAWAICLVGWLAVSQIPNRYTSTARLSVQLRSILPTSTATGGIQEQQAEDIDRVRQTLASAYNLEKVVRGTSLASTVASDRDVAERIAMLQKAIRIVAQQDNLFEISATLGDPRLAREVVQKMIDLFVEDNLASGRDATSQSLRFLDQQLGARQQQLAQVEAKRQGFQAQFLNLLPGTGSLDERMSQAREQLAQIDGELAAANTSLSAVNNQLAATAATVAGDAGSVAAGPARARVAAIEGQLAEGRGRGWTDQHPDMIALNRQLAAARAAARNEPVTRSGGSAAQTNPLYFQLQSMRTERAARVAELAQRKGQLEAQLAGVQARMARDPAAAAQQAQLDQDIAAMKTQYDQLLADREQVRLRRQVQNETDAVKFSLIDPPSQSSVPASPNRPLLLFGVLIVGLGGGVASAFALGKLRSGFSTAARLERASGLPVIGSIGEVLTQAQHQLRQRRLKLFTGATAALGVAFVALIAVEFLMRGLAAA</sequence>
<dbReference type="Proteomes" id="UP000292347">
    <property type="component" value="Unassembled WGS sequence"/>
</dbReference>
<dbReference type="NCBIfam" id="TIGR03007">
    <property type="entry name" value="pepcterm_ChnLen"/>
    <property type="match status" value="1"/>
</dbReference>